<dbReference type="EMBL" id="JAJNNZ010000005">
    <property type="protein sequence ID" value="MCJ2376887.1"/>
    <property type="molecule type" value="Genomic_DNA"/>
</dbReference>
<accession>A0A9X2AYN0</accession>
<evidence type="ECO:0000313" key="2">
    <source>
        <dbReference type="Proteomes" id="UP001139488"/>
    </source>
</evidence>
<dbReference type="Proteomes" id="UP001139488">
    <property type="component" value="Unassembled WGS sequence"/>
</dbReference>
<dbReference type="AlphaFoldDB" id="A0A9X2AYN0"/>
<dbReference type="SUPFAM" id="SSF53335">
    <property type="entry name" value="S-adenosyl-L-methionine-dependent methyltransferases"/>
    <property type="match status" value="1"/>
</dbReference>
<dbReference type="CDD" id="cd02440">
    <property type="entry name" value="AdoMet_MTases"/>
    <property type="match status" value="1"/>
</dbReference>
<reference evidence="1" key="1">
    <citation type="submission" date="2021-11" db="EMBL/GenBank/DDBJ databases">
        <title>Vibrio ZSDE26 sp. nov. and Vibrio ZSDZ34 sp. nov., isolated from coastal seawater in Qingdao.</title>
        <authorList>
            <person name="Zhang P."/>
        </authorList>
    </citation>
    <scope>NUCLEOTIDE SEQUENCE</scope>
    <source>
        <strain evidence="1">ZSDZ34</strain>
    </source>
</reference>
<dbReference type="RefSeq" id="WP_244356808.1">
    <property type="nucleotide sequence ID" value="NZ_JAJNNZ010000005.1"/>
</dbReference>
<proteinExistence type="predicted"/>
<evidence type="ECO:0000313" key="1">
    <source>
        <dbReference type="EMBL" id="MCJ2376887.1"/>
    </source>
</evidence>
<comment type="caution">
    <text evidence="1">The sequence shown here is derived from an EMBL/GenBank/DDBJ whole genome shotgun (WGS) entry which is preliminary data.</text>
</comment>
<organism evidence="1 2">
    <name type="scientific">Vibrio gelatinilyticus</name>
    <dbReference type="NCBI Taxonomy" id="2893468"/>
    <lineage>
        <taxon>Bacteria</taxon>
        <taxon>Pseudomonadati</taxon>
        <taxon>Pseudomonadota</taxon>
        <taxon>Gammaproteobacteria</taxon>
        <taxon>Vibrionales</taxon>
        <taxon>Vibrionaceae</taxon>
        <taxon>Vibrio</taxon>
    </lineage>
</organism>
<dbReference type="Gene3D" id="3.40.50.150">
    <property type="entry name" value="Vaccinia Virus protein VP39"/>
    <property type="match status" value="1"/>
</dbReference>
<keyword evidence="1" id="KW-0808">Transferase</keyword>
<dbReference type="GO" id="GO:0008168">
    <property type="term" value="F:methyltransferase activity"/>
    <property type="evidence" value="ECO:0007669"/>
    <property type="project" value="UniProtKB-KW"/>
</dbReference>
<dbReference type="GO" id="GO:0032259">
    <property type="term" value="P:methylation"/>
    <property type="evidence" value="ECO:0007669"/>
    <property type="project" value="UniProtKB-KW"/>
</dbReference>
<keyword evidence="1" id="KW-0489">Methyltransferase</keyword>
<dbReference type="InterPro" id="IPR029063">
    <property type="entry name" value="SAM-dependent_MTases_sf"/>
</dbReference>
<gene>
    <name evidence="1" type="ORF">LNL84_08560</name>
</gene>
<protein>
    <submittedName>
        <fullName evidence="1">Class I SAM-dependent methyltransferase</fullName>
    </submittedName>
</protein>
<keyword evidence="2" id="KW-1185">Reference proteome</keyword>
<sequence length="466" mass="53428">MNGFQEHDASFRDSSGFVFTHDGNLYRQVNEVFKDEFDAYINSGLHQALLDKGYVVDHKEVELMGNDTHEAYKILKPNYIPYLTYPYEWTFSQLKDAALLTLNIQLLALEYGFTLKDASAYNVQFFEGKPIFIDTLSFIRYTSGAWTAYRQFCQHFLVPLSLKKWRDYRLGRMAQLYIDGIPLDLASKLLPVRSWFNISTLSHIHLHAKMQAHYGNSTKERVVRAKKIKSNLTKTKLLALVNNLKHSVEGIDWLPRNSEWGNYYENTNYNSLAMDGKLDIVEKFLCSISKDIPLLADIGANAGNFSRLAAKYAKQVVSFDIDEVAVEHNYLAAKANKEISILPVVLDLFNPSPAIGYENKERISFSQRGNFQVIIALALIHHLAIVNNTPLNKIVDMFHSLVTEILIIEFVPKIDSQVKVLLETREDVFPDYHEDGFEEALQGKFTVVKKELVPDSCRTIYILYKD</sequence>
<name>A0A9X2AYN0_9VIBR</name>